<dbReference type="PANTHER" id="PTHR13710:SF153">
    <property type="entry name" value="RECQ-LIKE DNA HELICASE BLM"/>
    <property type="match status" value="1"/>
</dbReference>
<dbReference type="SUPFAM" id="SSF52540">
    <property type="entry name" value="P-loop containing nucleoside triphosphate hydrolases"/>
    <property type="match status" value="1"/>
</dbReference>
<comment type="similarity">
    <text evidence="1">Belongs to the helicase family. RecQ subfamily.</text>
</comment>
<keyword evidence="3" id="KW-0413">Isomerase</keyword>
<dbReference type="HOGENOM" id="CLU_2471313_0_0_1"/>
<evidence type="ECO:0000259" key="5">
    <source>
        <dbReference type="Pfam" id="PF00270"/>
    </source>
</evidence>
<feature type="domain" description="DEAD/DEAH-box helicase" evidence="5">
    <location>
        <begin position="31"/>
        <end position="64"/>
    </location>
</feature>
<evidence type="ECO:0000256" key="2">
    <source>
        <dbReference type="ARBA" id="ARBA00023125"/>
    </source>
</evidence>
<dbReference type="InterPro" id="IPR027417">
    <property type="entry name" value="P-loop_NTPase"/>
</dbReference>
<dbReference type="STRING" id="6669.E9HG72"/>
<dbReference type="PANTHER" id="PTHR13710">
    <property type="entry name" value="DNA HELICASE RECQ FAMILY MEMBER"/>
    <property type="match status" value="1"/>
</dbReference>
<name>E9HG72_DAPPU</name>
<dbReference type="OrthoDB" id="10261556at2759"/>
<evidence type="ECO:0000256" key="1">
    <source>
        <dbReference type="ARBA" id="ARBA00005446"/>
    </source>
</evidence>
<keyword evidence="4" id="KW-0539">Nucleus</keyword>
<evidence type="ECO:0000313" key="6">
    <source>
        <dbReference type="EMBL" id="EFX69263.1"/>
    </source>
</evidence>
<dbReference type="Gene3D" id="3.40.50.300">
    <property type="entry name" value="P-loop containing nucleotide triphosphate hydrolases"/>
    <property type="match status" value="1"/>
</dbReference>
<dbReference type="InParanoid" id="E9HG72"/>
<dbReference type="KEGG" id="dpx:DAPPUDRAFT_258881"/>
<sequence>MVKFYCQDGEKPLGNKLNLKKRFGISELTGKQHLVVDVLLAKKDCLVVVPTGEGKSLCFQLPAIIDSDVTISTENLNGTVEETDISEP</sequence>
<dbReference type="PhylomeDB" id="E9HG72"/>
<dbReference type="AlphaFoldDB" id="E9HG72"/>
<keyword evidence="7" id="KW-1185">Reference proteome</keyword>
<dbReference type="Proteomes" id="UP000000305">
    <property type="component" value="Unassembled WGS sequence"/>
</dbReference>
<dbReference type="InterPro" id="IPR011545">
    <property type="entry name" value="DEAD/DEAH_box_helicase_dom"/>
</dbReference>
<dbReference type="GO" id="GO:0005524">
    <property type="term" value="F:ATP binding"/>
    <property type="evidence" value="ECO:0007669"/>
    <property type="project" value="InterPro"/>
</dbReference>
<proteinExistence type="inferred from homology"/>
<keyword evidence="2" id="KW-0238">DNA-binding</keyword>
<evidence type="ECO:0000256" key="3">
    <source>
        <dbReference type="ARBA" id="ARBA00023235"/>
    </source>
</evidence>
<organism evidence="6 7">
    <name type="scientific">Daphnia pulex</name>
    <name type="common">Water flea</name>
    <dbReference type="NCBI Taxonomy" id="6669"/>
    <lineage>
        <taxon>Eukaryota</taxon>
        <taxon>Metazoa</taxon>
        <taxon>Ecdysozoa</taxon>
        <taxon>Arthropoda</taxon>
        <taxon>Crustacea</taxon>
        <taxon>Branchiopoda</taxon>
        <taxon>Diplostraca</taxon>
        <taxon>Cladocera</taxon>
        <taxon>Anomopoda</taxon>
        <taxon>Daphniidae</taxon>
        <taxon>Daphnia</taxon>
    </lineage>
</organism>
<dbReference type="GO" id="GO:0016853">
    <property type="term" value="F:isomerase activity"/>
    <property type="evidence" value="ECO:0007669"/>
    <property type="project" value="UniProtKB-KW"/>
</dbReference>
<dbReference type="GO" id="GO:0003677">
    <property type="term" value="F:DNA binding"/>
    <property type="evidence" value="ECO:0007669"/>
    <property type="project" value="UniProtKB-KW"/>
</dbReference>
<evidence type="ECO:0000313" key="7">
    <source>
        <dbReference type="Proteomes" id="UP000000305"/>
    </source>
</evidence>
<dbReference type="EMBL" id="GL732639">
    <property type="protein sequence ID" value="EFX69263.1"/>
    <property type="molecule type" value="Genomic_DNA"/>
</dbReference>
<evidence type="ECO:0000256" key="4">
    <source>
        <dbReference type="ARBA" id="ARBA00023242"/>
    </source>
</evidence>
<accession>E9HG72</accession>
<gene>
    <name evidence="6" type="ORF">DAPPUDRAFT_258881</name>
</gene>
<dbReference type="Pfam" id="PF00270">
    <property type="entry name" value="DEAD"/>
    <property type="match status" value="1"/>
</dbReference>
<dbReference type="eggNOG" id="KOG0351">
    <property type="taxonomic scope" value="Eukaryota"/>
</dbReference>
<protein>
    <recommendedName>
        <fullName evidence="5">DEAD/DEAH-box helicase domain-containing protein</fullName>
    </recommendedName>
</protein>
<reference evidence="6 7" key="1">
    <citation type="journal article" date="2011" name="Science">
        <title>The ecoresponsive genome of Daphnia pulex.</title>
        <authorList>
            <person name="Colbourne J.K."/>
            <person name="Pfrender M.E."/>
            <person name="Gilbert D."/>
            <person name="Thomas W.K."/>
            <person name="Tucker A."/>
            <person name="Oakley T.H."/>
            <person name="Tokishita S."/>
            <person name="Aerts A."/>
            <person name="Arnold G.J."/>
            <person name="Basu M.K."/>
            <person name="Bauer D.J."/>
            <person name="Caceres C.E."/>
            <person name="Carmel L."/>
            <person name="Casola C."/>
            <person name="Choi J.H."/>
            <person name="Detter J.C."/>
            <person name="Dong Q."/>
            <person name="Dusheyko S."/>
            <person name="Eads B.D."/>
            <person name="Frohlich T."/>
            <person name="Geiler-Samerotte K.A."/>
            <person name="Gerlach D."/>
            <person name="Hatcher P."/>
            <person name="Jogdeo S."/>
            <person name="Krijgsveld J."/>
            <person name="Kriventseva E.V."/>
            <person name="Kultz D."/>
            <person name="Laforsch C."/>
            <person name="Lindquist E."/>
            <person name="Lopez J."/>
            <person name="Manak J.R."/>
            <person name="Muller J."/>
            <person name="Pangilinan J."/>
            <person name="Patwardhan R.P."/>
            <person name="Pitluck S."/>
            <person name="Pritham E.J."/>
            <person name="Rechtsteiner A."/>
            <person name="Rho M."/>
            <person name="Rogozin I.B."/>
            <person name="Sakarya O."/>
            <person name="Salamov A."/>
            <person name="Schaack S."/>
            <person name="Shapiro H."/>
            <person name="Shiga Y."/>
            <person name="Skalitzky C."/>
            <person name="Smith Z."/>
            <person name="Souvorov A."/>
            <person name="Sung W."/>
            <person name="Tang Z."/>
            <person name="Tsuchiya D."/>
            <person name="Tu H."/>
            <person name="Vos H."/>
            <person name="Wang M."/>
            <person name="Wolf Y.I."/>
            <person name="Yamagata H."/>
            <person name="Yamada T."/>
            <person name="Ye Y."/>
            <person name="Shaw J.R."/>
            <person name="Andrews J."/>
            <person name="Crease T.J."/>
            <person name="Tang H."/>
            <person name="Lucas S.M."/>
            <person name="Robertson H.M."/>
            <person name="Bork P."/>
            <person name="Koonin E.V."/>
            <person name="Zdobnov E.M."/>
            <person name="Grigoriev I.V."/>
            <person name="Lynch M."/>
            <person name="Boore J.L."/>
        </authorList>
    </citation>
    <scope>NUCLEOTIDE SEQUENCE [LARGE SCALE GENOMIC DNA]</scope>
</reference>